<reference evidence="1 2" key="1">
    <citation type="submission" date="2019-02" db="EMBL/GenBank/DDBJ databases">
        <title>Draft genome sequences of novel Actinobacteria.</title>
        <authorList>
            <person name="Sahin N."/>
            <person name="Ay H."/>
            <person name="Saygin H."/>
        </authorList>
    </citation>
    <scope>NUCLEOTIDE SEQUENCE [LARGE SCALE GENOMIC DNA]</scope>
    <source>
        <strain evidence="1 2">JCM 30529</strain>
    </source>
</reference>
<dbReference type="Proteomes" id="UP000295626">
    <property type="component" value="Unassembled WGS sequence"/>
</dbReference>
<name>A0ABY2DGP9_9ACTN</name>
<organism evidence="1 2">
    <name type="scientific">Micromonospora fluostatini</name>
    <dbReference type="NCBI Taxonomy" id="1629071"/>
    <lineage>
        <taxon>Bacteria</taxon>
        <taxon>Bacillati</taxon>
        <taxon>Actinomycetota</taxon>
        <taxon>Actinomycetes</taxon>
        <taxon>Micromonosporales</taxon>
        <taxon>Micromonosporaceae</taxon>
        <taxon>Micromonospora</taxon>
    </lineage>
</organism>
<proteinExistence type="predicted"/>
<keyword evidence="2" id="KW-1185">Reference proteome</keyword>
<dbReference type="EMBL" id="SMKE01000331">
    <property type="protein sequence ID" value="TDB95014.1"/>
    <property type="molecule type" value="Genomic_DNA"/>
</dbReference>
<accession>A0ABY2DGP9</accession>
<comment type="caution">
    <text evidence="1">The sequence shown here is derived from an EMBL/GenBank/DDBJ whole genome shotgun (WGS) entry which is preliminary data.</text>
</comment>
<gene>
    <name evidence="1" type="ORF">E1091_10510</name>
</gene>
<evidence type="ECO:0000313" key="2">
    <source>
        <dbReference type="Proteomes" id="UP000295626"/>
    </source>
</evidence>
<evidence type="ECO:0000313" key="1">
    <source>
        <dbReference type="EMBL" id="TDB95014.1"/>
    </source>
</evidence>
<sequence>MDAAVGVLAEAGTLAFGGVGLAGAVLPDTEAYRRLEQALPSRAGEVRARLDWLLANGSPTGRAYAATLLEQVDPAAARAAWTALRADDAVLTSATGCLLEQVTLGEYAARRLAEG</sequence>
<protein>
    <submittedName>
        <fullName evidence="1">Uncharacterized protein</fullName>
    </submittedName>
</protein>